<evidence type="ECO:0000256" key="6">
    <source>
        <dbReference type="ARBA" id="ARBA00022723"/>
    </source>
</evidence>
<dbReference type="PANTHER" id="PTHR43434:SF1">
    <property type="entry name" value="PHOSPHOGLYCOLATE PHOSPHATASE"/>
    <property type="match status" value="1"/>
</dbReference>
<comment type="pathway">
    <text evidence="3 11">Organic acid metabolism; glycolate biosynthesis; glycolate from 2-phosphoglycolate: step 1/1.</text>
</comment>
<dbReference type="Proteomes" id="UP000028630">
    <property type="component" value="Unassembled WGS sequence"/>
</dbReference>
<dbReference type="NCBIfam" id="TIGR01509">
    <property type="entry name" value="HAD-SF-IA-v3"/>
    <property type="match status" value="1"/>
</dbReference>
<keyword evidence="7 11" id="KW-0378">Hydrolase</keyword>
<keyword evidence="10 11" id="KW-0119">Carbohydrate metabolism</keyword>
<evidence type="ECO:0000256" key="9">
    <source>
        <dbReference type="ARBA" id="ARBA00023214"/>
    </source>
</evidence>
<sequence length="253" mass="27349">MIDMQLIKGVAFDLDGTLVDSAPGLTAAVDSALYALELPVAGEERVITWIGNGADVLMQRALTWARQERATLRAAMGKPSVDDSDIPAEEQIRILRKLFDRYYAEHAEAGSFLFPAVAETLGALHAHGLPLALVTNKPTPFVAPILDALGIAHLFDVIIGGDDVQNKKPHPEPLLLVAERLGLAPQTLLFVGDSRNDILAAKAAGCRCVGLTYGYNYGESIALSEPDVIFDRFDELLPAFGLPYSELQELKND</sequence>
<dbReference type="PANTHER" id="PTHR43434">
    <property type="entry name" value="PHOSPHOGLYCOLATE PHOSPHATASE"/>
    <property type="match status" value="1"/>
</dbReference>
<dbReference type="NCBIfam" id="TIGR01449">
    <property type="entry name" value="PGP_bact"/>
    <property type="match status" value="1"/>
</dbReference>
<keyword evidence="9 11" id="KW-0868">Chloride</keyword>
<accession>A0A085A3C6</accession>
<dbReference type="Gene3D" id="3.40.50.1000">
    <property type="entry name" value="HAD superfamily/HAD-like"/>
    <property type="match status" value="1"/>
</dbReference>
<reference evidence="13" key="1">
    <citation type="submission" date="2014-05" db="EMBL/GenBank/DDBJ databases">
        <title>ATOL: Assembling a taxonomically balanced genome-scale reconstruction of the evolutionary history of the Enterobacteriaceae.</title>
        <authorList>
            <person name="Plunkett G. III"/>
            <person name="Neeno-Eckwall E.C."/>
            <person name="Glasner J.D."/>
            <person name="Perna N.T."/>
        </authorList>
    </citation>
    <scope>NUCLEOTIDE SEQUENCE [LARGE SCALE GENOMIC DNA]</scope>
    <source>
        <strain evidence="13">ATCC 49490</strain>
    </source>
</reference>
<dbReference type="PRINTS" id="PR00413">
    <property type="entry name" value="HADHALOGNASE"/>
</dbReference>
<dbReference type="eggNOG" id="COG0546">
    <property type="taxonomic scope" value="Bacteria"/>
</dbReference>
<comment type="subunit">
    <text evidence="11">Monomer.</text>
</comment>
<dbReference type="SFLD" id="SFLDS00003">
    <property type="entry name" value="Haloacid_Dehalogenase"/>
    <property type="match status" value="1"/>
</dbReference>
<dbReference type="GO" id="GO:0046872">
    <property type="term" value="F:metal ion binding"/>
    <property type="evidence" value="ECO:0007669"/>
    <property type="project" value="UniProtKB-KW"/>
</dbReference>
<evidence type="ECO:0000256" key="3">
    <source>
        <dbReference type="ARBA" id="ARBA00004818"/>
    </source>
</evidence>
<dbReference type="GO" id="GO:0008967">
    <property type="term" value="F:phosphoglycolate phosphatase activity"/>
    <property type="evidence" value="ECO:0007669"/>
    <property type="project" value="UniProtKB-UniRule"/>
</dbReference>
<protein>
    <recommendedName>
        <fullName evidence="5 11">Phosphoglycolate phosphatase</fullName>
        <shortName evidence="11">PGP</shortName>
        <shortName evidence="11">PGPase</shortName>
        <ecNumber evidence="5 11">3.1.3.18</ecNumber>
    </recommendedName>
</protein>
<comment type="catalytic activity">
    <reaction evidence="1 11">
        <text>2-phosphoglycolate + H2O = glycolate + phosphate</text>
        <dbReference type="Rhea" id="RHEA:14369"/>
        <dbReference type="ChEBI" id="CHEBI:15377"/>
        <dbReference type="ChEBI" id="CHEBI:29805"/>
        <dbReference type="ChEBI" id="CHEBI:43474"/>
        <dbReference type="ChEBI" id="CHEBI:58033"/>
        <dbReference type="EC" id="3.1.3.18"/>
    </reaction>
</comment>
<dbReference type="GO" id="GO:0006281">
    <property type="term" value="P:DNA repair"/>
    <property type="evidence" value="ECO:0007669"/>
    <property type="project" value="TreeGrafter"/>
</dbReference>
<dbReference type="Gene3D" id="1.10.150.240">
    <property type="entry name" value="Putative phosphatase, domain 2"/>
    <property type="match status" value="1"/>
</dbReference>
<keyword evidence="13" id="KW-1185">Reference proteome</keyword>
<dbReference type="HAMAP" id="MF_00495">
    <property type="entry name" value="GPH_hydrolase_bact"/>
    <property type="match status" value="1"/>
</dbReference>
<dbReference type="CDD" id="cd16417">
    <property type="entry name" value="HAD_PGPase"/>
    <property type="match status" value="1"/>
</dbReference>
<proteinExistence type="inferred from homology"/>
<dbReference type="InterPro" id="IPR023214">
    <property type="entry name" value="HAD_sf"/>
</dbReference>
<feature type="binding site" evidence="11">
    <location>
        <position position="13"/>
    </location>
    <ligand>
        <name>Mg(2+)</name>
        <dbReference type="ChEBI" id="CHEBI:18420"/>
    </ligand>
</feature>
<evidence type="ECO:0000256" key="1">
    <source>
        <dbReference type="ARBA" id="ARBA00000830"/>
    </source>
</evidence>
<feature type="binding site" evidence="11">
    <location>
        <position position="15"/>
    </location>
    <ligand>
        <name>Mg(2+)</name>
        <dbReference type="ChEBI" id="CHEBI:18420"/>
    </ligand>
</feature>
<evidence type="ECO:0000256" key="2">
    <source>
        <dbReference type="ARBA" id="ARBA00001946"/>
    </source>
</evidence>
<keyword evidence="6 11" id="KW-0479">Metal-binding</keyword>
<dbReference type="SFLD" id="SFLDG01135">
    <property type="entry name" value="C1.5.6:_HAD__Beta-PGM__Phospha"/>
    <property type="match status" value="1"/>
</dbReference>
<comment type="caution">
    <text evidence="12">The sequence shown here is derived from an EMBL/GenBank/DDBJ whole genome shotgun (WGS) entry which is preliminary data.</text>
</comment>
<gene>
    <name evidence="12" type="primary">gph</name>
    <name evidence="12" type="ORF">GTGU_03084</name>
</gene>
<dbReference type="NCBIfam" id="NF009697">
    <property type="entry name" value="PRK13222.1-4"/>
    <property type="match status" value="1"/>
</dbReference>
<dbReference type="Pfam" id="PF00702">
    <property type="entry name" value="Hydrolase"/>
    <property type="match status" value="1"/>
</dbReference>
<comment type="cofactor">
    <cofactor evidence="2 11">
        <name>Mg(2+)</name>
        <dbReference type="ChEBI" id="CHEBI:18420"/>
    </cofactor>
</comment>
<dbReference type="InterPro" id="IPR050155">
    <property type="entry name" value="HAD-like_hydrolase_sf"/>
</dbReference>
<feature type="binding site" evidence="11">
    <location>
        <position position="193"/>
    </location>
    <ligand>
        <name>Mg(2+)</name>
        <dbReference type="ChEBI" id="CHEBI:18420"/>
    </ligand>
</feature>
<comment type="function">
    <text evidence="11">Specifically catalyzes the dephosphorylation of 2-phosphoglycolate. Is involved in the dissimilation of the intracellular 2-phosphoglycolate formed during the DNA repair of 3'-phosphoglycolate ends, a major class of DNA lesions induced by oxidative stress.</text>
</comment>
<dbReference type="InterPro" id="IPR036412">
    <property type="entry name" value="HAD-like_sf"/>
</dbReference>
<dbReference type="EC" id="3.1.3.18" evidence="5 11"/>
<dbReference type="InterPro" id="IPR006439">
    <property type="entry name" value="HAD-SF_hydro_IA"/>
</dbReference>
<evidence type="ECO:0000313" key="12">
    <source>
        <dbReference type="EMBL" id="KFC04721.1"/>
    </source>
</evidence>
<dbReference type="GO" id="GO:0046295">
    <property type="term" value="P:glycolate biosynthetic process"/>
    <property type="evidence" value="ECO:0007669"/>
    <property type="project" value="UniProtKB-UniRule"/>
</dbReference>
<evidence type="ECO:0000256" key="5">
    <source>
        <dbReference type="ARBA" id="ARBA00013078"/>
    </source>
</evidence>
<evidence type="ECO:0000313" key="13">
    <source>
        <dbReference type="Proteomes" id="UP000028630"/>
    </source>
</evidence>
<dbReference type="NCBIfam" id="TIGR01549">
    <property type="entry name" value="HAD-SF-IA-v1"/>
    <property type="match status" value="1"/>
</dbReference>
<evidence type="ECO:0000256" key="11">
    <source>
        <dbReference type="HAMAP-Rule" id="MF_00495"/>
    </source>
</evidence>
<dbReference type="GO" id="GO:0005829">
    <property type="term" value="C:cytosol"/>
    <property type="evidence" value="ECO:0007669"/>
    <property type="project" value="TreeGrafter"/>
</dbReference>
<organism evidence="12 13">
    <name type="scientific">Trabulsiella guamensis ATCC 49490</name>
    <dbReference type="NCBI Taxonomy" id="1005994"/>
    <lineage>
        <taxon>Bacteria</taxon>
        <taxon>Pseudomonadati</taxon>
        <taxon>Pseudomonadota</taxon>
        <taxon>Gammaproteobacteria</taxon>
        <taxon>Enterobacterales</taxon>
        <taxon>Enterobacteriaceae</taxon>
        <taxon>Trabulsiella</taxon>
    </lineage>
</organism>
<evidence type="ECO:0000256" key="10">
    <source>
        <dbReference type="ARBA" id="ARBA00023277"/>
    </source>
</evidence>
<evidence type="ECO:0000256" key="7">
    <source>
        <dbReference type="ARBA" id="ARBA00022801"/>
    </source>
</evidence>
<evidence type="ECO:0000256" key="8">
    <source>
        <dbReference type="ARBA" id="ARBA00022842"/>
    </source>
</evidence>
<evidence type="ECO:0000256" key="4">
    <source>
        <dbReference type="ARBA" id="ARBA00006171"/>
    </source>
</evidence>
<feature type="active site" description="Nucleophile" evidence="11">
    <location>
        <position position="13"/>
    </location>
</feature>
<name>A0A085A3C6_9ENTR</name>
<dbReference type="SFLD" id="SFLDG01129">
    <property type="entry name" value="C1.5:_HAD__Beta-PGM__Phosphata"/>
    <property type="match status" value="1"/>
</dbReference>
<comment type="cofactor">
    <cofactor evidence="11">
        <name>chloride</name>
        <dbReference type="ChEBI" id="CHEBI:17996"/>
    </cofactor>
</comment>
<dbReference type="NCBIfam" id="NF009694">
    <property type="entry name" value="PRK13222.1-1"/>
    <property type="match status" value="1"/>
</dbReference>
<dbReference type="EMBL" id="JMTB01000094">
    <property type="protein sequence ID" value="KFC04721.1"/>
    <property type="molecule type" value="Genomic_DNA"/>
</dbReference>
<dbReference type="InterPro" id="IPR037512">
    <property type="entry name" value="PGPase_prok"/>
</dbReference>
<dbReference type="NCBIfam" id="NF009695">
    <property type="entry name" value="PRK13222.1-2"/>
    <property type="match status" value="1"/>
</dbReference>
<dbReference type="AlphaFoldDB" id="A0A085A3C6"/>
<keyword evidence="8 11" id="KW-0460">Magnesium</keyword>
<comment type="similarity">
    <text evidence="4 11">Belongs to the HAD-like hydrolase superfamily. CbbY/CbbZ/Gph/YieH family.</text>
</comment>
<dbReference type="GO" id="GO:0005975">
    <property type="term" value="P:carbohydrate metabolic process"/>
    <property type="evidence" value="ECO:0007669"/>
    <property type="project" value="InterPro"/>
</dbReference>
<dbReference type="InterPro" id="IPR023198">
    <property type="entry name" value="PGP-like_dom2"/>
</dbReference>
<dbReference type="UniPathway" id="UPA00865">
    <property type="reaction ID" value="UER00834"/>
</dbReference>
<dbReference type="RefSeq" id="WP_038158728.1">
    <property type="nucleotide sequence ID" value="NZ_JMTB01000094.1"/>
</dbReference>
<dbReference type="SUPFAM" id="SSF56784">
    <property type="entry name" value="HAD-like"/>
    <property type="match status" value="1"/>
</dbReference>
<dbReference type="OrthoDB" id="9776368at2"/>
<dbReference type="FunFam" id="3.40.50.1000:FF:000022">
    <property type="entry name" value="Phosphoglycolate phosphatase"/>
    <property type="match status" value="1"/>
</dbReference>
<dbReference type="FunFam" id="1.10.150.240:FF:000003">
    <property type="entry name" value="Phosphoglycolate phosphatase"/>
    <property type="match status" value="1"/>
</dbReference>